<name>H6CB59_EXODN</name>
<dbReference type="RefSeq" id="XP_009161467.1">
    <property type="nucleotide sequence ID" value="XM_009163219.1"/>
</dbReference>
<evidence type="ECO:0000256" key="2">
    <source>
        <dbReference type="ARBA" id="ARBA00004536"/>
    </source>
</evidence>
<dbReference type="Proteomes" id="UP000007304">
    <property type="component" value="Unassembled WGS sequence"/>
</dbReference>
<evidence type="ECO:0000256" key="10">
    <source>
        <dbReference type="ARBA" id="ARBA00023054"/>
    </source>
</evidence>
<comment type="subcellular location">
    <subcellularLocation>
        <location evidence="2">Cell junction</location>
        <location evidence="2">Adherens junction</location>
    </subcellularLocation>
    <subcellularLocation>
        <location evidence="3">Cell membrane</location>
        <topology evidence="3">Multi-pass membrane protein</topology>
    </subcellularLocation>
    <subcellularLocation>
        <location evidence="1">Nucleus</location>
    </subcellularLocation>
</comment>
<dbReference type="OMA" id="DANTNML"/>
<organism evidence="16 17">
    <name type="scientific">Exophiala dermatitidis (strain ATCC 34100 / CBS 525.76 / NIH/UT8656)</name>
    <name type="common">Black yeast</name>
    <name type="synonym">Wangiella dermatitidis</name>
    <dbReference type="NCBI Taxonomy" id="858893"/>
    <lineage>
        <taxon>Eukaryota</taxon>
        <taxon>Fungi</taxon>
        <taxon>Dikarya</taxon>
        <taxon>Ascomycota</taxon>
        <taxon>Pezizomycotina</taxon>
        <taxon>Eurotiomycetes</taxon>
        <taxon>Chaetothyriomycetidae</taxon>
        <taxon>Chaetothyriales</taxon>
        <taxon>Herpotrichiellaceae</taxon>
        <taxon>Exophiala</taxon>
    </lineage>
</organism>
<evidence type="ECO:0000313" key="17">
    <source>
        <dbReference type="Proteomes" id="UP000007304"/>
    </source>
</evidence>
<dbReference type="VEuPathDB" id="FungiDB:HMPREF1120_08946"/>
<keyword evidence="10" id="KW-0175">Coiled coil</keyword>
<keyword evidence="9 14" id="KW-1133">Transmembrane helix</keyword>
<keyword evidence="7 14" id="KW-0812">Transmembrane</keyword>
<dbReference type="GO" id="GO:0098609">
    <property type="term" value="P:cell-cell adhesion"/>
    <property type="evidence" value="ECO:0007669"/>
    <property type="project" value="InterPro"/>
</dbReference>
<feature type="region of interest" description="Disordered" evidence="13">
    <location>
        <begin position="463"/>
        <end position="492"/>
    </location>
</feature>
<evidence type="ECO:0000259" key="15">
    <source>
        <dbReference type="Pfam" id="PF12632"/>
    </source>
</evidence>
<evidence type="ECO:0000256" key="3">
    <source>
        <dbReference type="ARBA" id="ARBA00004651"/>
    </source>
</evidence>
<gene>
    <name evidence="16" type="ORF">HMPREF1120_08946</name>
</gene>
<feature type="domain" description="Myosin-binding" evidence="15">
    <location>
        <begin position="117"/>
        <end position="408"/>
    </location>
</feature>
<dbReference type="GO" id="GO:0005634">
    <property type="term" value="C:nucleus"/>
    <property type="evidence" value="ECO:0007669"/>
    <property type="project" value="UniProtKB-SubCell"/>
</dbReference>
<dbReference type="OrthoDB" id="21151at2759"/>
<dbReference type="PANTHER" id="PTHR15989">
    <property type="entry name" value="VEZATIN"/>
    <property type="match status" value="1"/>
</dbReference>
<evidence type="ECO:0000256" key="5">
    <source>
        <dbReference type="ARBA" id="ARBA00018125"/>
    </source>
</evidence>
<evidence type="ECO:0000256" key="9">
    <source>
        <dbReference type="ARBA" id="ARBA00022989"/>
    </source>
</evidence>
<dbReference type="GO" id="GO:0017022">
    <property type="term" value="F:myosin binding"/>
    <property type="evidence" value="ECO:0007669"/>
    <property type="project" value="InterPro"/>
</dbReference>
<dbReference type="EMBL" id="JH226137">
    <property type="protein sequence ID" value="EHY61006.1"/>
    <property type="molecule type" value="Genomic_DNA"/>
</dbReference>
<evidence type="ECO:0000313" key="16">
    <source>
        <dbReference type="EMBL" id="EHY61006.1"/>
    </source>
</evidence>
<dbReference type="HOGENOM" id="CLU_005766_2_0_1"/>
<evidence type="ECO:0000256" key="4">
    <source>
        <dbReference type="ARBA" id="ARBA00007245"/>
    </source>
</evidence>
<evidence type="ECO:0000256" key="12">
    <source>
        <dbReference type="ARBA" id="ARBA00023242"/>
    </source>
</evidence>
<evidence type="ECO:0000256" key="11">
    <source>
        <dbReference type="ARBA" id="ARBA00023136"/>
    </source>
</evidence>
<keyword evidence="11 14" id="KW-0472">Membrane</keyword>
<reference evidence="16" key="1">
    <citation type="submission" date="2011-07" db="EMBL/GenBank/DDBJ databases">
        <title>The Genome Sequence of Exophiala (Wangiella) dermatitidis NIH/UT8656.</title>
        <authorList>
            <consortium name="The Broad Institute Genome Sequencing Platform"/>
            <person name="Cuomo C."/>
            <person name="Wang Z."/>
            <person name="Hunicke-Smith S."/>
            <person name="Szanislo P.J."/>
            <person name="Earl A."/>
            <person name="Young S.K."/>
            <person name="Zeng Q."/>
            <person name="Gargeya S."/>
            <person name="Fitzgerald M."/>
            <person name="Haas B."/>
            <person name="Abouelleil A."/>
            <person name="Alvarado L."/>
            <person name="Arachchi H.M."/>
            <person name="Berlin A."/>
            <person name="Brown A."/>
            <person name="Chapman S.B."/>
            <person name="Chen Z."/>
            <person name="Dunbar C."/>
            <person name="Freedman E."/>
            <person name="Gearin G."/>
            <person name="Gellesch M."/>
            <person name="Goldberg J."/>
            <person name="Griggs A."/>
            <person name="Gujja S."/>
            <person name="Heiman D."/>
            <person name="Howarth C."/>
            <person name="Larson L."/>
            <person name="Lui A."/>
            <person name="MacDonald P.J.P."/>
            <person name="Montmayeur A."/>
            <person name="Murphy C."/>
            <person name="Neiman D."/>
            <person name="Pearson M."/>
            <person name="Priest M."/>
            <person name="Roberts A."/>
            <person name="Saif S."/>
            <person name="Shea T."/>
            <person name="Shenoy N."/>
            <person name="Sisk P."/>
            <person name="Stolte C."/>
            <person name="Sykes S."/>
            <person name="Wortman J."/>
            <person name="Nusbaum C."/>
            <person name="Birren B."/>
        </authorList>
    </citation>
    <scope>NUCLEOTIDE SEQUENCE</scope>
    <source>
        <strain evidence="16">NIH/UT8656</strain>
    </source>
</reference>
<dbReference type="InParanoid" id="H6CB59"/>
<dbReference type="InterPro" id="IPR026858">
    <property type="entry name" value="Vezatin"/>
</dbReference>
<comment type="similarity">
    <text evidence="4">Belongs to the vezatin family.</text>
</comment>
<dbReference type="PANTHER" id="PTHR15989:SF5">
    <property type="entry name" value="VEZATIN"/>
    <property type="match status" value="1"/>
</dbReference>
<evidence type="ECO:0000256" key="6">
    <source>
        <dbReference type="ARBA" id="ARBA00022475"/>
    </source>
</evidence>
<dbReference type="GO" id="GO:0005886">
    <property type="term" value="C:plasma membrane"/>
    <property type="evidence" value="ECO:0007669"/>
    <property type="project" value="UniProtKB-SubCell"/>
</dbReference>
<dbReference type="eggNOG" id="ENOG502QSNT">
    <property type="taxonomic scope" value="Eukaryota"/>
</dbReference>
<keyword evidence="17" id="KW-1185">Reference proteome</keyword>
<keyword evidence="8" id="KW-0965">Cell junction</keyword>
<feature type="transmembrane region" description="Helical" evidence="14">
    <location>
        <begin position="136"/>
        <end position="156"/>
    </location>
</feature>
<keyword evidence="6" id="KW-1003">Cell membrane</keyword>
<keyword evidence="12" id="KW-0539">Nucleus</keyword>
<feature type="region of interest" description="Disordered" evidence="13">
    <location>
        <begin position="359"/>
        <end position="389"/>
    </location>
</feature>
<dbReference type="InterPro" id="IPR026859">
    <property type="entry name" value="Myosin-bd"/>
</dbReference>
<evidence type="ECO:0000256" key="7">
    <source>
        <dbReference type="ARBA" id="ARBA00022692"/>
    </source>
</evidence>
<accession>H6CB59</accession>
<dbReference type="Pfam" id="PF12632">
    <property type="entry name" value="Vezatin"/>
    <property type="match status" value="1"/>
</dbReference>
<evidence type="ECO:0000256" key="13">
    <source>
        <dbReference type="SAM" id="MobiDB-lite"/>
    </source>
</evidence>
<evidence type="ECO:0000256" key="8">
    <source>
        <dbReference type="ARBA" id="ARBA00022949"/>
    </source>
</evidence>
<feature type="transmembrane region" description="Helical" evidence="14">
    <location>
        <begin position="102"/>
        <end position="124"/>
    </location>
</feature>
<evidence type="ECO:0000256" key="14">
    <source>
        <dbReference type="SAM" id="Phobius"/>
    </source>
</evidence>
<dbReference type="STRING" id="858893.H6CB59"/>
<dbReference type="AlphaFoldDB" id="H6CB59"/>
<evidence type="ECO:0000256" key="1">
    <source>
        <dbReference type="ARBA" id="ARBA00004123"/>
    </source>
</evidence>
<proteinExistence type="inferred from homology"/>
<feature type="compositionally biased region" description="Low complexity" evidence="13">
    <location>
        <begin position="478"/>
        <end position="490"/>
    </location>
</feature>
<protein>
    <recommendedName>
        <fullName evidence="5">Vezatin</fullName>
    </recommendedName>
</protein>
<feature type="compositionally biased region" description="Polar residues" evidence="13">
    <location>
        <begin position="364"/>
        <end position="384"/>
    </location>
</feature>
<sequence>MEALIYEESPIAECLEADAVPFETVVPPSPTPSIQAFAPRGLPKLREGLRTIRQTAAKVTDVANEEFLERFRYIIVASQLLYDDPKPRRQSQDERTIELQPLSIRGAAITAGISFTIACVLHLLRRRYKTSQPLRWSGFLTYTLLLFGGCALLIYFSRRQYLDFVRRSAGSTLGKVVKEWHNFDATATEALRFVQEVEIVSRGYEISQPLPPVSRLEDKSGASRCRELRAAIGSALMGSISHCVEAHNAIQPFVRDSDLQRYHDIYEVSMQEYLDSVTLANTTTADAQNSLRELRFLFRLHLIARKVFLCDLLALHTESTWYNIAQWRKTLQLLQDLDLAIGHGTQDLHNAVIREEFGEKDHSITPQESNQSVERQTDTTTPQKQYGKAQMRRLEAVANSIRALNAKVHLIREELEQSAQGTSSIGLSIEVCRHYESLGSEIRHVLMEWEKGRNTMFLGAGGDSDNRRSSLMSNGIQSPGSPSPSSLGGLTVVDGGPAEAFRLLSGEDQGTPDGAAMDEEVFEAVALPRKRTSWAHLTREEKLSKMQEDRRKRATLLEHAENTTNMLRELQMVIKHRPNAVRSEKRVTSI</sequence>
<dbReference type="GeneID" id="20313585"/>